<dbReference type="Gene3D" id="1.20.1250.20">
    <property type="entry name" value="MFS general substrate transporter like domains"/>
    <property type="match status" value="1"/>
</dbReference>
<accession>A0A1E3QCP5</accession>
<dbReference type="AlphaFoldDB" id="A0A1E3QCP5"/>
<feature type="transmembrane region" description="Helical" evidence="7">
    <location>
        <begin position="402"/>
        <end position="427"/>
    </location>
</feature>
<evidence type="ECO:0000259" key="8">
    <source>
        <dbReference type="PROSITE" id="PS50850"/>
    </source>
</evidence>
<dbReference type="GO" id="GO:0015174">
    <property type="term" value="F:basic amino acid transmembrane transporter activity"/>
    <property type="evidence" value="ECO:0007669"/>
    <property type="project" value="TreeGrafter"/>
</dbReference>
<dbReference type="Gene3D" id="1.20.1720.10">
    <property type="entry name" value="Multidrug resistance protein D"/>
    <property type="match status" value="1"/>
</dbReference>
<evidence type="ECO:0000256" key="7">
    <source>
        <dbReference type="SAM" id="Phobius"/>
    </source>
</evidence>
<dbReference type="InterPro" id="IPR036259">
    <property type="entry name" value="MFS_trans_sf"/>
</dbReference>
<dbReference type="OrthoDB" id="3437016at2759"/>
<dbReference type="GO" id="GO:0012505">
    <property type="term" value="C:endomembrane system"/>
    <property type="evidence" value="ECO:0007669"/>
    <property type="project" value="UniProtKB-SubCell"/>
</dbReference>
<keyword evidence="5 7" id="KW-1133">Transmembrane helix</keyword>
<feature type="transmembrane region" description="Helical" evidence="7">
    <location>
        <begin position="116"/>
        <end position="135"/>
    </location>
</feature>
<dbReference type="SUPFAM" id="SSF103473">
    <property type="entry name" value="MFS general substrate transporter"/>
    <property type="match status" value="1"/>
</dbReference>
<feature type="transmembrane region" description="Helical" evidence="7">
    <location>
        <begin position="202"/>
        <end position="220"/>
    </location>
</feature>
<feature type="transmembrane region" description="Helical" evidence="7">
    <location>
        <begin position="373"/>
        <end position="396"/>
    </location>
</feature>
<feature type="transmembrane region" description="Helical" evidence="7">
    <location>
        <begin position="271"/>
        <end position="293"/>
    </location>
</feature>
<dbReference type="PANTHER" id="PTHR23501:SF191">
    <property type="entry name" value="VACUOLAR BASIC AMINO ACID TRANSPORTER 4"/>
    <property type="match status" value="1"/>
</dbReference>
<dbReference type="GO" id="GO:0000329">
    <property type="term" value="C:fungal-type vacuole membrane"/>
    <property type="evidence" value="ECO:0007669"/>
    <property type="project" value="TreeGrafter"/>
</dbReference>
<comment type="subcellular location">
    <subcellularLocation>
        <location evidence="1">Endomembrane system</location>
        <topology evidence="1">Multi-pass membrane protein</topology>
    </subcellularLocation>
</comment>
<sequence>MSSEISELEIEEATERDVLLDLEGGLKDPEENPDADENEEEVLKLGALLTIFFSLQVGVFLAAVDGTIVATLTSKIASEFHEFRSVSWIITGYLIAQATFQPLYGKLSDIFGRKPILMMCNLFFGLGSVLCGLAPNLWCLVAARVVAGCGGGGLFSMSVIILSDIVPLRQRGLFQGIGNIIYGSGAALGGVLGGALAESFGWRWTFVIQGPIILMSIAAIQLNLQLPQVKFNKELLKRIDFLGAGTLVCGLCLFLFGVSAGGTYFPWVHPLIIGSLACSAGVLFIFTYIELFVAVEPVIDLSLLNNRSVAGSTFTGFFLNMCYYTIIFYIAIYMLTVKGVTATTSGTVLIPQFVGTASGSFVAGYYTSRTGRYFPASAVAAVLLFTGMIALSTIGLETPQRLVSFLLFPQGFGSGLFFTTTLIGLVASVPYEVQAVCTSVAYGFRSIGSTLGIAIAAAIFSNTLAAKLNERITGPGSEEIIRLVQDSVDEIVNVPIEWKRDVTLCFLDAVHSVLYSVTFLSLLAGISSMFMKEHVLHKTIQRK</sequence>
<evidence type="ECO:0000256" key="1">
    <source>
        <dbReference type="ARBA" id="ARBA00004127"/>
    </source>
</evidence>
<dbReference type="CDD" id="cd17502">
    <property type="entry name" value="MFS_Azr1_MDR_like"/>
    <property type="match status" value="1"/>
</dbReference>
<feature type="transmembrane region" description="Helical" evidence="7">
    <location>
        <begin position="141"/>
        <end position="162"/>
    </location>
</feature>
<dbReference type="EMBL" id="KV454290">
    <property type="protein sequence ID" value="ODQ75358.1"/>
    <property type="molecule type" value="Genomic_DNA"/>
</dbReference>
<evidence type="ECO:0000256" key="2">
    <source>
        <dbReference type="ARBA" id="ARBA00008335"/>
    </source>
</evidence>
<proteinExistence type="inferred from homology"/>
<feature type="transmembrane region" description="Helical" evidence="7">
    <location>
        <begin position="85"/>
        <end position="104"/>
    </location>
</feature>
<reference evidence="9 10" key="1">
    <citation type="journal article" date="2016" name="Proc. Natl. Acad. Sci. U.S.A.">
        <title>Comparative genomics of biotechnologically important yeasts.</title>
        <authorList>
            <person name="Riley R."/>
            <person name="Haridas S."/>
            <person name="Wolfe K.H."/>
            <person name="Lopes M.R."/>
            <person name="Hittinger C.T."/>
            <person name="Goeker M."/>
            <person name="Salamov A.A."/>
            <person name="Wisecaver J.H."/>
            <person name="Long T.M."/>
            <person name="Calvey C.H."/>
            <person name="Aerts A.L."/>
            <person name="Barry K.W."/>
            <person name="Choi C."/>
            <person name="Clum A."/>
            <person name="Coughlan A.Y."/>
            <person name="Deshpande S."/>
            <person name="Douglass A.P."/>
            <person name="Hanson S.J."/>
            <person name="Klenk H.-P."/>
            <person name="LaButti K.M."/>
            <person name="Lapidus A."/>
            <person name="Lindquist E.A."/>
            <person name="Lipzen A.M."/>
            <person name="Meier-Kolthoff J.P."/>
            <person name="Ohm R.A."/>
            <person name="Otillar R.P."/>
            <person name="Pangilinan J.L."/>
            <person name="Peng Y."/>
            <person name="Rokas A."/>
            <person name="Rosa C.A."/>
            <person name="Scheuner C."/>
            <person name="Sibirny A.A."/>
            <person name="Slot J.C."/>
            <person name="Stielow J.B."/>
            <person name="Sun H."/>
            <person name="Kurtzman C.P."/>
            <person name="Blackwell M."/>
            <person name="Grigoriev I.V."/>
            <person name="Jeffries T.W."/>
        </authorList>
    </citation>
    <scope>NUCLEOTIDE SEQUENCE [LARGE SCALE GENOMIC DNA]</scope>
    <source>
        <strain evidence="9 10">NRRL Y-11557</strain>
    </source>
</reference>
<feature type="transmembrane region" description="Helical" evidence="7">
    <location>
        <begin position="439"/>
        <end position="460"/>
    </location>
</feature>
<feature type="transmembrane region" description="Helical" evidence="7">
    <location>
        <begin position="314"/>
        <end position="336"/>
    </location>
</feature>
<dbReference type="PANTHER" id="PTHR23501">
    <property type="entry name" value="MAJOR FACILITATOR SUPERFAMILY"/>
    <property type="match status" value="1"/>
</dbReference>
<feature type="domain" description="Major facilitator superfamily (MFS) profile" evidence="8">
    <location>
        <begin position="51"/>
        <end position="536"/>
    </location>
</feature>
<feature type="transmembrane region" description="Helical" evidence="7">
    <location>
        <begin position="47"/>
        <end position="73"/>
    </location>
</feature>
<feature type="transmembrane region" description="Helical" evidence="7">
    <location>
        <begin position="513"/>
        <end position="531"/>
    </location>
</feature>
<evidence type="ECO:0000313" key="10">
    <source>
        <dbReference type="Proteomes" id="UP000094385"/>
    </source>
</evidence>
<dbReference type="Proteomes" id="UP000094385">
    <property type="component" value="Unassembled WGS sequence"/>
</dbReference>
<keyword evidence="10" id="KW-1185">Reference proteome</keyword>
<gene>
    <name evidence="9" type="ORF">LIPSTDRAFT_807</name>
</gene>
<evidence type="ECO:0000256" key="6">
    <source>
        <dbReference type="ARBA" id="ARBA00023136"/>
    </source>
</evidence>
<evidence type="ECO:0000256" key="3">
    <source>
        <dbReference type="ARBA" id="ARBA00022448"/>
    </source>
</evidence>
<dbReference type="InterPro" id="IPR020846">
    <property type="entry name" value="MFS_dom"/>
</dbReference>
<evidence type="ECO:0000313" key="9">
    <source>
        <dbReference type="EMBL" id="ODQ75358.1"/>
    </source>
</evidence>
<keyword evidence="6 7" id="KW-0472">Membrane</keyword>
<name>A0A1E3QCP5_LIPST</name>
<dbReference type="PROSITE" id="PS50850">
    <property type="entry name" value="MFS"/>
    <property type="match status" value="1"/>
</dbReference>
<protein>
    <recommendedName>
        <fullName evidence="8">Major facilitator superfamily (MFS) profile domain-containing protein</fullName>
    </recommendedName>
</protein>
<evidence type="ECO:0000256" key="5">
    <source>
        <dbReference type="ARBA" id="ARBA00022989"/>
    </source>
</evidence>
<keyword evidence="4 7" id="KW-0812">Transmembrane</keyword>
<dbReference type="InterPro" id="IPR011701">
    <property type="entry name" value="MFS"/>
</dbReference>
<feature type="transmembrane region" description="Helical" evidence="7">
    <location>
        <begin position="241"/>
        <end position="265"/>
    </location>
</feature>
<comment type="similarity">
    <text evidence="2">Belongs to the major facilitator superfamily.</text>
</comment>
<organism evidence="9 10">
    <name type="scientific">Lipomyces starkeyi NRRL Y-11557</name>
    <dbReference type="NCBI Taxonomy" id="675824"/>
    <lineage>
        <taxon>Eukaryota</taxon>
        <taxon>Fungi</taxon>
        <taxon>Dikarya</taxon>
        <taxon>Ascomycota</taxon>
        <taxon>Saccharomycotina</taxon>
        <taxon>Lipomycetes</taxon>
        <taxon>Lipomycetales</taxon>
        <taxon>Lipomycetaceae</taxon>
        <taxon>Lipomyces</taxon>
    </lineage>
</organism>
<dbReference type="Pfam" id="PF07690">
    <property type="entry name" value="MFS_1"/>
    <property type="match status" value="1"/>
</dbReference>
<keyword evidence="3" id="KW-0813">Transport</keyword>
<evidence type="ECO:0000256" key="4">
    <source>
        <dbReference type="ARBA" id="ARBA00022692"/>
    </source>
</evidence>
<feature type="transmembrane region" description="Helical" evidence="7">
    <location>
        <begin position="174"/>
        <end position="196"/>
    </location>
</feature>